<dbReference type="HOGENOM" id="CLU_1927259_0_0_1"/>
<reference evidence="2" key="1">
    <citation type="journal article" date="2011" name="PLoS Genet.">
        <title>Genomic analysis of the necrotrophic fungal pathogens Sclerotinia sclerotiorum and Botrytis cinerea.</title>
        <authorList>
            <person name="Amselem J."/>
            <person name="Cuomo C.A."/>
            <person name="van Kan J.A."/>
            <person name="Viaud M."/>
            <person name="Benito E.P."/>
            <person name="Couloux A."/>
            <person name="Coutinho P.M."/>
            <person name="de Vries R.P."/>
            <person name="Dyer P.S."/>
            <person name="Fillinger S."/>
            <person name="Fournier E."/>
            <person name="Gout L."/>
            <person name="Hahn M."/>
            <person name="Kohn L."/>
            <person name="Lapalu N."/>
            <person name="Plummer K.M."/>
            <person name="Pradier J.M."/>
            <person name="Quevillon E."/>
            <person name="Sharon A."/>
            <person name="Simon A."/>
            <person name="ten Have A."/>
            <person name="Tudzynski B."/>
            <person name="Tudzynski P."/>
            <person name="Wincker P."/>
            <person name="Andrew M."/>
            <person name="Anthouard V."/>
            <person name="Beever R.E."/>
            <person name="Beffa R."/>
            <person name="Benoit I."/>
            <person name="Bouzid O."/>
            <person name="Brault B."/>
            <person name="Chen Z."/>
            <person name="Choquer M."/>
            <person name="Collemare J."/>
            <person name="Cotton P."/>
            <person name="Danchin E.G."/>
            <person name="Da Silva C."/>
            <person name="Gautier A."/>
            <person name="Giraud C."/>
            <person name="Giraud T."/>
            <person name="Gonzalez C."/>
            <person name="Grossetete S."/>
            <person name="Guldener U."/>
            <person name="Henrissat B."/>
            <person name="Howlett B.J."/>
            <person name="Kodira C."/>
            <person name="Kretschmer M."/>
            <person name="Lappartient A."/>
            <person name="Leroch M."/>
            <person name="Levis C."/>
            <person name="Mauceli E."/>
            <person name="Neuveglise C."/>
            <person name="Oeser B."/>
            <person name="Pearson M."/>
            <person name="Poulain J."/>
            <person name="Poussereau N."/>
            <person name="Quesneville H."/>
            <person name="Rascle C."/>
            <person name="Schumacher J."/>
            <person name="Segurens B."/>
            <person name="Sexton A."/>
            <person name="Silva E."/>
            <person name="Sirven C."/>
            <person name="Soanes D.M."/>
            <person name="Talbot N.J."/>
            <person name="Templeton M."/>
            <person name="Yandava C."/>
            <person name="Yarden O."/>
            <person name="Zeng Q."/>
            <person name="Rollins J.A."/>
            <person name="Lebrun M.H."/>
            <person name="Dickman M."/>
        </authorList>
    </citation>
    <scope>NUCLEOTIDE SEQUENCE [LARGE SCALE GENOMIC DNA]</scope>
    <source>
        <strain evidence="2">T4</strain>
    </source>
</reference>
<sequence length="158" mass="17333">MDSATCATAQAAPLIEKGLNSLVASDRMNSSGDAYQHGLGALGLSENVPKFSPVPSITQCDEHQLEQTGRYRSTVSKANLSDVRDPDPSMISEEDSSAVTVSRLLGLDRVDWKGRLFCLPVFQPQCPSNVLNMFYDDKINYAAHRYLKEAKKQGLIQP</sequence>
<evidence type="ECO:0000313" key="1">
    <source>
        <dbReference type="EMBL" id="CCD56946.1"/>
    </source>
</evidence>
<evidence type="ECO:0000313" key="2">
    <source>
        <dbReference type="Proteomes" id="UP000008177"/>
    </source>
</evidence>
<proteinExistence type="predicted"/>
<dbReference type="EMBL" id="FQ790362">
    <property type="protein sequence ID" value="CCD56946.1"/>
    <property type="molecule type" value="Genomic_DNA"/>
</dbReference>
<protein>
    <submittedName>
        <fullName evidence="1">Uncharacterized protein</fullName>
    </submittedName>
</protein>
<gene>
    <name evidence="1" type="ORF">BofuT4_P142080.1</name>
</gene>
<accession>G2YZ98</accession>
<dbReference type="InParanoid" id="G2YZ98"/>
<organism evidence="1 2">
    <name type="scientific">Botryotinia fuckeliana (strain T4)</name>
    <name type="common">Noble rot fungus</name>
    <name type="synonym">Botrytis cinerea</name>
    <dbReference type="NCBI Taxonomy" id="999810"/>
    <lineage>
        <taxon>Eukaryota</taxon>
        <taxon>Fungi</taxon>
        <taxon>Dikarya</taxon>
        <taxon>Ascomycota</taxon>
        <taxon>Pezizomycotina</taxon>
        <taxon>Leotiomycetes</taxon>
        <taxon>Helotiales</taxon>
        <taxon>Sclerotiniaceae</taxon>
        <taxon>Botrytis</taxon>
    </lineage>
</organism>
<dbReference type="Proteomes" id="UP000008177">
    <property type="component" value="Unplaced contigs"/>
</dbReference>
<name>G2YZ98_BOTF4</name>
<dbReference type="AlphaFoldDB" id="G2YZ98"/>